<evidence type="ECO:0000256" key="3">
    <source>
        <dbReference type="ARBA" id="ARBA00020984"/>
    </source>
</evidence>
<feature type="region of interest" description="Disordered" evidence="9">
    <location>
        <begin position="55"/>
        <end position="76"/>
    </location>
</feature>
<evidence type="ECO:0000256" key="9">
    <source>
        <dbReference type="SAM" id="MobiDB-lite"/>
    </source>
</evidence>
<dbReference type="AlphaFoldDB" id="A0A8B7S1N9"/>
<dbReference type="InterPro" id="IPR019335">
    <property type="entry name" value="COG7"/>
</dbReference>
<dbReference type="GO" id="GO:0006890">
    <property type="term" value="P:retrograde vesicle-mediated transport, Golgi to endoplasmic reticulum"/>
    <property type="evidence" value="ECO:0007669"/>
    <property type="project" value="TreeGrafter"/>
</dbReference>
<dbReference type="GO" id="GO:0007030">
    <property type="term" value="P:Golgi organization"/>
    <property type="evidence" value="ECO:0007669"/>
    <property type="project" value="TreeGrafter"/>
</dbReference>
<evidence type="ECO:0000313" key="10">
    <source>
        <dbReference type="Proteomes" id="UP000694851"/>
    </source>
</evidence>
<keyword evidence="10" id="KW-1185">Reference proteome</keyword>
<organism evidence="10 11">
    <name type="scientific">Hipposideros armiger</name>
    <name type="common">Great Himalayan leaf-nosed bat</name>
    <dbReference type="NCBI Taxonomy" id="186990"/>
    <lineage>
        <taxon>Eukaryota</taxon>
        <taxon>Metazoa</taxon>
        <taxon>Chordata</taxon>
        <taxon>Craniata</taxon>
        <taxon>Vertebrata</taxon>
        <taxon>Euteleostomi</taxon>
        <taxon>Mammalia</taxon>
        <taxon>Eutheria</taxon>
        <taxon>Laurasiatheria</taxon>
        <taxon>Chiroptera</taxon>
        <taxon>Yinpterochiroptera</taxon>
        <taxon>Rhinolophoidea</taxon>
        <taxon>Hipposideridae</taxon>
        <taxon>Hipposideros</taxon>
    </lineage>
</organism>
<evidence type="ECO:0000256" key="4">
    <source>
        <dbReference type="ARBA" id="ARBA00022448"/>
    </source>
</evidence>
<dbReference type="GO" id="GO:0017119">
    <property type="term" value="C:Golgi transport complex"/>
    <property type="evidence" value="ECO:0007669"/>
    <property type="project" value="InterPro"/>
</dbReference>
<evidence type="ECO:0000256" key="6">
    <source>
        <dbReference type="ARBA" id="ARBA00023034"/>
    </source>
</evidence>
<evidence type="ECO:0000256" key="5">
    <source>
        <dbReference type="ARBA" id="ARBA00022927"/>
    </source>
</evidence>
<sequence length="225" mass="23946">MRPAPGASAVAMVMATHFRKQYGARRGPFPARTTASGPVSEGRVAVLGLPARCLPGRPRDSRRAARSPLVRPGRRARGGAAMDFSKFLAEDFDVKEWVNAAFRAGPKEAAAGKADGHAATLVMKLQLFIQEVNHAVEGERPPAELRAGAGPRGSVAGRWSRRFPRREASPARAQDRGGSAGGPWSPALAECGSGFPITGGAVKFPFETEVKRVHFENIQEESNGP</sequence>
<evidence type="ECO:0000256" key="2">
    <source>
        <dbReference type="ARBA" id="ARBA00005831"/>
    </source>
</evidence>
<dbReference type="Proteomes" id="UP000694851">
    <property type="component" value="Unplaced"/>
</dbReference>
<evidence type="ECO:0000256" key="8">
    <source>
        <dbReference type="ARBA" id="ARBA00031345"/>
    </source>
</evidence>
<dbReference type="KEGG" id="hai:109386591"/>
<dbReference type="PANTHER" id="PTHR21443">
    <property type="entry name" value="CONSERVED OLIGOMERIC GOLGI COMPLEX COMPONENT 7"/>
    <property type="match status" value="1"/>
</dbReference>
<evidence type="ECO:0000256" key="7">
    <source>
        <dbReference type="ARBA" id="ARBA00023136"/>
    </source>
</evidence>
<comment type="subcellular location">
    <subcellularLocation>
        <location evidence="1">Golgi apparatus membrane</location>
        <topology evidence="1">Peripheral membrane protein</topology>
    </subcellularLocation>
</comment>
<dbReference type="RefSeq" id="XP_019505465.1">
    <property type="nucleotide sequence ID" value="XM_019649920.1"/>
</dbReference>
<evidence type="ECO:0000313" key="11">
    <source>
        <dbReference type="RefSeq" id="XP_019505465.1"/>
    </source>
</evidence>
<reference evidence="11" key="1">
    <citation type="submission" date="2025-08" db="UniProtKB">
        <authorList>
            <consortium name="RefSeq"/>
        </authorList>
    </citation>
    <scope>IDENTIFICATION</scope>
    <source>
        <tissue evidence="11">Muscle</tissue>
    </source>
</reference>
<dbReference type="GO" id="GO:0000139">
    <property type="term" value="C:Golgi membrane"/>
    <property type="evidence" value="ECO:0007669"/>
    <property type="project" value="UniProtKB-SubCell"/>
</dbReference>
<accession>A0A8B7S1N9</accession>
<keyword evidence="7" id="KW-0472">Membrane</keyword>
<keyword evidence="5" id="KW-0653">Protein transport</keyword>
<gene>
    <name evidence="11" type="primary">LOC109386591</name>
</gene>
<feature type="compositionally biased region" description="Basic and acidic residues" evidence="9">
    <location>
        <begin position="165"/>
        <end position="175"/>
    </location>
</feature>
<keyword evidence="4" id="KW-0813">Transport</keyword>
<keyword evidence="6" id="KW-0333">Golgi apparatus</keyword>
<dbReference type="GO" id="GO:0006886">
    <property type="term" value="P:intracellular protein transport"/>
    <property type="evidence" value="ECO:0007669"/>
    <property type="project" value="InterPro"/>
</dbReference>
<name>A0A8B7S1N9_HIPAR</name>
<evidence type="ECO:0000256" key="1">
    <source>
        <dbReference type="ARBA" id="ARBA00004395"/>
    </source>
</evidence>
<feature type="region of interest" description="Disordered" evidence="9">
    <location>
        <begin position="143"/>
        <end position="187"/>
    </location>
</feature>
<proteinExistence type="inferred from homology"/>
<comment type="similarity">
    <text evidence="2">Belongs to the COG7 family.</text>
</comment>
<dbReference type="Pfam" id="PF10191">
    <property type="entry name" value="COG7"/>
    <property type="match status" value="1"/>
</dbReference>
<protein>
    <recommendedName>
        <fullName evidence="3">Conserved oligomeric Golgi complex subunit 7</fullName>
    </recommendedName>
    <alternativeName>
        <fullName evidence="8">Component of oligomeric Golgi complex 7</fullName>
    </alternativeName>
</protein>
<dbReference type="PANTHER" id="PTHR21443:SF0">
    <property type="entry name" value="CONSERVED OLIGOMERIC GOLGI COMPLEX SUBUNIT 7"/>
    <property type="match status" value="1"/>
</dbReference>
<dbReference type="GeneID" id="109386591"/>